<dbReference type="InterPro" id="IPR050327">
    <property type="entry name" value="Proton-linked_MCT"/>
</dbReference>
<keyword evidence="7" id="KW-1185">Reference proteome</keyword>
<dbReference type="InterPro" id="IPR011701">
    <property type="entry name" value="MFS"/>
</dbReference>
<dbReference type="SUPFAM" id="SSF103473">
    <property type="entry name" value="MFS general substrate transporter"/>
    <property type="match status" value="1"/>
</dbReference>
<evidence type="ECO:0000256" key="1">
    <source>
        <dbReference type="ARBA" id="ARBA00022692"/>
    </source>
</evidence>
<feature type="transmembrane region" description="Helical" evidence="4">
    <location>
        <begin position="57"/>
        <end position="79"/>
    </location>
</feature>
<evidence type="ECO:0000259" key="5">
    <source>
        <dbReference type="PROSITE" id="PS50850"/>
    </source>
</evidence>
<dbReference type="EMBL" id="QLMK01000002">
    <property type="protein sequence ID" value="RAK32032.1"/>
    <property type="molecule type" value="Genomic_DNA"/>
</dbReference>
<dbReference type="Pfam" id="PF07690">
    <property type="entry name" value="MFS_1"/>
    <property type="match status" value="2"/>
</dbReference>
<protein>
    <submittedName>
        <fullName evidence="6">Sugar phosphate permease</fullName>
    </submittedName>
</protein>
<feature type="transmembrane region" description="Helical" evidence="4">
    <location>
        <begin position="365"/>
        <end position="390"/>
    </location>
</feature>
<name>A0A364JX61_9HYPH</name>
<dbReference type="PROSITE" id="PS50850">
    <property type="entry name" value="MFS"/>
    <property type="match status" value="1"/>
</dbReference>
<feature type="transmembrane region" description="Helical" evidence="4">
    <location>
        <begin position="112"/>
        <end position="132"/>
    </location>
</feature>
<feature type="transmembrane region" description="Helical" evidence="4">
    <location>
        <begin position="308"/>
        <end position="326"/>
    </location>
</feature>
<dbReference type="AlphaFoldDB" id="A0A364JX61"/>
<keyword evidence="3 4" id="KW-0472">Membrane</keyword>
<dbReference type="CDD" id="cd17355">
    <property type="entry name" value="MFS_YcxA_like"/>
    <property type="match status" value="1"/>
</dbReference>
<keyword evidence="2 4" id="KW-1133">Transmembrane helix</keyword>
<feature type="transmembrane region" description="Helical" evidence="4">
    <location>
        <begin position="86"/>
        <end position="106"/>
    </location>
</feature>
<dbReference type="Proteomes" id="UP000249453">
    <property type="component" value="Unassembled WGS sequence"/>
</dbReference>
<keyword evidence="1 4" id="KW-0812">Transmembrane</keyword>
<dbReference type="GO" id="GO:0022857">
    <property type="term" value="F:transmembrane transporter activity"/>
    <property type="evidence" value="ECO:0007669"/>
    <property type="project" value="InterPro"/>
</dbReference>
<comment type="caution">
    <text evidence="6">The sequence shown here is derived from an EMBL/GenBank/DDBJ whole genome shotgun (WGS) entry which is preliminary data.</text>
</comment>
<proteinExistence type="predicted"/>
<dbReference type="PANTHER" id="PTHR11360:SF290">
    <property type="entry name" value="MONOCARBOXYLATE MFS PERMEASE"/>
    <property type="match status" value="1"/>
</dbReference>
<dbReference type="InterPro" id="IPR020846">
    <property type="entry name" value="MFS_dom"/>
</dbReference>
<evidence type="ECO:0000256" key="4">
    <source>
        <dbReference type="SAM" id="Phobius"/>
    </source>
</evidence>
<reference evidence="6 7" key="1">
    <citation type="submission" date="2018-06" db="EMBL/GenBank/DDBJ databases">
        <title>Genomic Encyclopedia of Type Strains, Phase IV (KMG-IV): sequencing the most valuable type-strain genomes for metagenomic binning, comparative biology and taxonomic classification.</title>
        <authorList>
            <person name="Goeker M."/>
        </authorList>
    </citation>
    <scope>NUCLEOTIDE SEQUENCE [LARGE SCALE GENOMIC DNA]</scope>
    <source>
        <strain evidence="6 7">DSM 26720</strain>
    </source>
</reference>
<dbReference type="Gene3D" id="1.20.1250.20">
    <property type="entry name" value="MFS general substrate transporter like domains"/>
    <property type="match status" value="2"/>
</dbReference>
<feature type="transmembrane region" description="Helical" evidence="4">
    <location>
        <begin position="177"/>
        <end position="196"/>
    </location>
</feature>
<feature type="transmembrane region" description="Helical" evidence="4">
    <location>
        <begin position="144"/>
        <end position="165"/>
    </location>
</feature>
<dbReference type="InterPro" id="IPR036259">
    <property type="entry name" value="MFS_trans_sf"/>
</dbReference>
<dbReference type="OrthoDB" id="146345at2"/>
<evidence type="ECO:0000313" key="7">
    <source>
        <dbReference type="Proteomes" id="UP000249453"/>
    </source>
</evidence>
<evidence type="ECO:0000256" key="3">
    <source>
        <dbReference type="ARBA" id="ARBA00023136"/>
    </source>
</evidence>
<evidence type="ECO:0000256" key="2">
    <source>
        <dbReference type="ARBA" id="ARBA00022989"/>
    </source>
</evidence>
<dbReference type="PANTHER" id="PTHR11360">
    <property type="entry name" value="MONOCARBOXYLATE TRANSPORTER"/>
    <property type="match status" value="1"/>
</dbReference>
<dbReference type="RefSeq" id="WP_111574294.1">
    <property type="nucleotide sequence ID" value="NZ_JBHEEY010000003.1"/>
</dbReference>
<organism evidence="6 7">
    <name type="scientific">Falsochrobactrum ovis</name>
    <dbReference type="NCBI Taxonomy" id="1293442"/>
    <lineage>
        <taxon>Bacteria</taxon>
        <taxon>Pseudomonadati</taxon>
        <taxon>Pseudomonadota</taxon>
        <taxon>Alphaproteobacteria</taxon>
        <taxon>Hyphomicrobiales</taxon>
        <taxon>Brucellaceae</taxon>
        <taxon>Falsochrobactrum</taxon>
    </lineage>
</organism>
<sequence>MISARLAAFLEQKNIYYGWIVAAITFLTMLATAAAMGSAGILIDPLQAEFGWTNAEISFAMALRLVLFGLMGPFAAAFMNQFGLRNVITAALMMISLGLIGSMFMTEQWHMLVLWGIVIGLGTGMTALVLGATVAARWFEKRRGLVVGMMTASTATGQLIFMPILASVSQNIGWRPALAIVVAFLLASLLLVTLFIRDNPADLGLKPYGRTAPISVPEPKKSFAAMLASPLVTLAQASKTKTFWVLFVTFFVCGFSTNGLIQTHWIALCGDFGIIPTGAAGILAVIGAFDLIGTIGSGWLTDRFDNRWLLFWFYALRGLSLIYLTFTDFSVYELALFAAFYGLDWVATVPPTVKLAAERFGPEKAGIVFGWIFTGHQVGAAAAAAFAGYVRTDYDSYMPALILAGAMCVAAATLVFLLKRPADIRPALQPS</sequence>
<feature type="domain" description="Major facilitator superfamily (MFS) profile" evidence="5">
    <location>
        <begin position="21"/>
        <end position="423"/>
    </location>
</feature>
<accession>A0A364JX61</accession>
<feature type="transmembrane region" description="Helical" evidence="4">
    <location>
        <begin position="15"/>
        <end position="37"/>
    </location>
</feature>
<feature type="transmembrane region" description="Helical" evidence="4">
    <location>
        <begin position="396"/>
        <end position="418"/>
    </location>
</feature>
<evidence type="ECO:0000313" key="6">
    <source>
        <dbReference type="EMBL" id="RAK32032.1"/>
    </source>
</evidence>
<gene>
    <name evidence="6" type="ORF">C7374_10226</name>
</gene>
<feature type="transmembrane region" description="Helical" evidence="4">
    <location>
        <begin position="243"/>
        <end position="261"/>
    </location>
</feature>
<feature type="transmembrane region" description="Helical" evidence="4">
    <location>
        <begin position="273"/>
        <end position="296"/>
    </location>
</feature>